<reference evidence="2" key="1">
    <citation type="journal article" date="2016" name="Sci. Rep.">
        <title>Genome analysis of the kiwifruit canker pathogen Pseudomonas syringae pv. actinidiae biovar 5.</title>
        <authorList>
            <person name="Fujikawa T."/>
            <person name="Sawada H."/>
        </authorList>
    </citation>
    <scope>NUCLEOTIDE SEQUENCE [LARGE SCALE GENOMIC DNA]</scope>
    <source>
        <strain evidence="2">MAFF 212061</strain>
    </source>
</reference>
<organism evidence="1 2">
    <name type="scientific">Pseudomonas avellanae</name>
    <dbReference type="NCBI Taxonomy" id="46257"/>
    <lineage>
        <taxon>Bacteria</taxon>
        <taxon>Pseudomonadati</taxon>
        <taxon>Pseudomonadota</taxon>
        <taxon>Gammaproteobacteria</taxon>
        <taxon>Pseudomonadales</taxon>
        <taxon>Pseudomonadaceae</taxon>
        <taxon>Pseudomonas</taxon>
    </lineage>
</organism>
<accession>A0A261WHW6</accession>
<evidence type="ECO:0000313" key="2">
    <source>
        <dbReference type="Proteomes" id="UP000217163"/>
    </source>
</evidence>
<dbReference type="AlphaFoldDB" id="A0A261WHW6"/>
<proteinExistence type="predicted"/>
<name>A0A261WHW6_9PSED</name>
<sequence length="42" mass="4425">MRLARRPASHPPDQRQSSAVTYVALCVVSAIAEKALSSTGKA</sequence>
<evidence type="ECO:0000313" key="1">
    <source>
        <dbReference type="EMBL" id="OZI85758.1"/>
    </source>
</evidence>
<protein>
    <submittedName>
        <fullName evidence="1">Uncharacterized protein</fullName>
    </submittedName>
</protein>
<comment type="caution">
    <text evidence="1">The sequence shown here is derived from an EMBL/GenBank/DDBJ whole genome shotgun (WGS) entry which is preliminary data.</text>
</comment>
<dbReference type="EMBL" id="NKQU01000568">
    <property type="protein sequence ID" value="OZI85758.1"/>
    <property type="molecule type" value="Genomic_DNA"/>
</dbReference>
<gene>
    <name evidence="1" type="ORF">CFN58_16485</name>
</gene>
<dbReference type="Proteomes" id="UP000217163">
    <property type="component" value="Unassembled WGS sequence"/>
</dbReference>